<dbReference type="SMART" id="SM00363">
    <property type="entry name" value="S4"/>
    <property type="match status" value="1"/>
</dbReference>
<dbReference type="InterPro" id="IPR001912">
    <property type="entry name" value="Ribosomal_uS4_N"/>
</dbReference>
<keyword evidence="5 7" id="KW-0687">Ribonucleoprotein</keyword>
<comment type="function">
    <text evidence="7">One of the primary rRNA binding proteins, it binds directly to 16S rRNA where it nucleates assembly of the body of the 30S subunit.</text>
</comment>
<keyword evidence="2 7" id="KW-0699">rRNA-binding</keyword>
<comment type="subunit">
    <text evidence="7">Part of the 30S ribosomal subunit. Contacts protein S5. The interaction surface between S4 and S5 is involved in control of translational fidelity.</text>
</comment>
<dbReference type="Pfam" id="PF00163">
    <property type="entry name" value="Ribosomal_S4"/>
    <property type="match status" value="1"/>
</dbReference>
<evidence type="ECO:0000256" key="6">
    <source>
        <dbReference type="ARBA" id="ARBA00035254"/>
    </source>
</evidence>
<comment type="function">
    <text evidence="7">With S5 and S12 plays an important role in translational accuracy.</text>
</comment>
<dbReference type="PANTHER" id="PTHR11831:SF4">
    <property type="entry name" value="SMALL RIBOSOMAL SUBUNIT PROTEIN US4M"/>
    <property type="match status" value="1"/>
</dbReference>
<dbReference type="InterPro" id="IPR002942">
    <property type="entry name" value="S4_RNA-bd"/>
</dbReference>
<gene>
    <name evidence="7" type="primary">rpsD</name>
    <name evidence="10" type="ORF">C9I73_107</name>
</gene>
<sequence>MYINKMARYIGPKNKRSIKFGIKNKRYPTGKPKIINFNKSNYSIQLLEKQKIKYIYGILEKQFRKIFEKAYKKKGITGEILLQLCESRLDNVVYRLNFANTRPGARQLVTHRHIFVNGKIVNIPSFTLKPGDRISVKEKLKDETIKQISKKKPKSWLKLELKFNQITGIFKYIPMRDQLTEKIKERLVVELYSK</sequence>
<dbReference type="InterPro" id="IPR022801">
    <property type="entry name" value="Ribosomal_uS4"/>
</dbReference>
<dbReference type="HAMAP" id="MF_01306_B">
    <property type="entry name" value="Ribosomal_uS4_B"/>
    <property type="match status" value="1"/>
</dbReference>
<dbReference type="FunFam" id="3.10.290.10:FF:000001">
    <property type="entry name" value="30S ribosomal protein S4"/>
    <property type="match status" value="1"/>
</dbReference>
<dbReference type="Gene3D" id="3.10.290.10">
    <property type="entry name" value="RNA-binding S4 domain"/>
    <property type="match status" value="1"/>
</dbReference>
<dbReference type="PROSITE" id="PS50889">
    <property type="entry name" value="S4"/>
    <property type="match status" value="1"/>
</dbReference>
<feature type="domain" description="Small ribosomal subunit protein uS4 N-terminal" evidence="9">
    <location>
        <begin position="8"/>
        <end position="86"/>
    </location>
</feature>
<dbReference type="SMART" id="SM01390">
    <property type="entry name" value="Ribosomal_S4"/>
    <property type="match status" value="1"/>
</dbReference>
<dbReference type="AlphaFoldDB" id="A0A346E0Y9"/>
<evidence type="ECO:0000256" key="7">
    <source>
        <dbReference type="HAMAP-Rule" id="MF_01306"/>
    </source>
</evidence>
<keyword evidence="3 7" id="KW-0694">RNA-binding</keyword>
<dbReference type="InterPro" id="IPR005709">
    <property type="entry name" value="Ribosomal_uS4_bac-type"/>
</dbReference>
<organism evidence="10 11">
    <name type="scientific">Candidatus Karelsulcia muelleri</name>
    <dbReference type="NCBI Taxonomy" id="336810"/>
    <lineage>
        <taxon>Bacteria</taxon>
        <taxon>Pseudomonadati</taxon>
        <taxon>Bacteroidota</taxon>
        <taxon>Flavobacteriia</taxon>
        <taxon>Flavobacteriales</taxon>
        <taxon>Candidatus Karelsulcia</taxon>
    </lineage>
</organism>
<evidence type="ECO:0000256" key="1">
    <source>
        <dbReference type="ARBA" id="ARBA00007465"/>
    </source>
</evidence>
<accession>A0A346E0Y9</accession>
<dbReference type="Pfam" id="PF01479">
    <property type="entry name" value="S4"/>
    <property type="match status" value="1"/>
</dbReference>
<dbReference type="SUPFAM" id="SSF55174">
    <property type="entry name" value="Alpha-L RNA-binding motif"/>
    <property type="match status" value="1"/>
</dbReference>
<dbReference type="GO" id="GO:0006412">
    <property type="term" value="P:translation"/>
    <property type="evidence" value="ECO:0007669"/>
    <property type="project" value="UniProtKB-UniRule"/>
</dbReference>
<feature type="domain" description="RNA-binding S4" evidence="8">
    <location>
        <begin position="87"/>
        <end position="149"/>
    </location>
</feature>
<evidence type="ECO:0000313" key="10">
    <source>
        <dbReference type="EMBL" id="AXN02644.1"/>
    </source>
</evidence>
<dbReference type="GO" id="GO:0015935">
    <property type="term" value="C:small ribosomal subunit"/>
    <property type="evidence" value="ECO:0007669"/>
    <property type="project" value="InterPro"/>
</dbReference>
<protein>
    <recommendedName>
        <fullName evidence="6 7">Small ribosomal subunit protein uS4</fullName>
    </recommendedName>
</protein>
<dbReference type="EMBL" id="CP028359">
    <property type="protein sequence ID" value="AXN02644.1"/>
    <property type="molecule type" value="Genomic_DNA"/>
</dbReference>
<dbReference type="NCBIfam" id="TIGR01017">
    <property type="entry name" value="rpsD_bact"/>
    <property type="match status" value="1"/>
</dbReference>
<evidence type="ECO:0000259" key="8">
    <source>
        <dbReference type="SMART" id="SM00363"/>
    </source>
</evidence>
<evidence type="ECO:0000256" key="3">
    <source>
        <dbReference type="ARBA" id="ARBA00022884"/>
    </source>
</evidence>
<evidence type="ECO:0000256" key="2">
    <source>
        <dbReference type="ARBA" id="ARBA00022730"/>
    </source>
</evidence>
<evidence type="ECO:0000313" key="11">
    <source>
        <dbReference type="Proteomes" id="UP000257017"/>
    </source>
</evidence>
<comment type="similarity">
    <text evidence="1 7">Belongs to the universal ribosomal protein uS4 family.</text>
</comment>
<dbReference type="GO" id="GO:0042274">
    <property type="term" value="P:ribosomal small subunit biogenesis"/>
    <property type="evidence" value="ECO:0007669"/>
    <property type="project" value="TreeGrafter"/>
</dbReference>
<dbReference type="CDD" id="cd00165">
    <property type="entry name" value="S4"/>
    <property type="match status" value="1"/>
</dbReference>
<evidence type="ECO:0000259" key="9">
    <source>
        <dbReference type="SMART" id="SM01390"/>
    </source>
</evidence>
<dbReference type="NCBIfam" id="NF003717">
    <property type="entry name" value="PRK05327.1"/>
    <property type="match status" value="1"/>
</dbReference>
<dbReference type="InterPro" id="IPR036986">
    <property type="entry name" value="S4_RNA-bd_sf"/>
</dbReference>
<dbReference type="Gene3D" id="1.10.1050.10">
    <property type="entry name" value="Ribosomal Protein S4 Delta 41, Chain A, domain 1"/>
    <property type="match status" value="1"/>
</dbReference>
<dbReference type="GO" id="GO:0003735">
    <property type="term" value="F:structural constituent of ribosome"/>
    <property type="evidence" value="ECO:0007669"/>
    <property type="project" value="InterPro"/>
</dbReference>
<proteinExistence type="inferred from homology"/>
<dbReference type="PANTHER" id="PTHR11831">
    <property type="entry name" value="30S 40S RIBOSOMAL PROTEIN"/>
    <property type="match status" value="1"/>
</dbReference>
<dbReference type="GO" id="GO:0019843">
    <property type="term" value="F:rRNA binding"/>
    <property type="evidence" value="ECO:0007669"/>
    <property type="project" value="UniProtKB-UniRule"/>
</dbReference>
<evidence type="ECO:0000256" key="5">
    <source>
        <dbReference type="ARBA" id="ARBA00023274"/>
    </source>
</evidence>
<reference evidence="10 11" key="1">
    <citation type="submission" date="2018-03" db="EMBL/GenBank/DDBJ databases">
        <title>A parallel universe: an anciently diverged bacterial symbiosis in a Hawaiian planthopper (Hemiptera: Cixiidae) reveals rearranged nutritional responsibilities.</title>
        <authorList>
            <person name="Bennett G."/>
            <person name="Mao M."/>
        </authorList>
    </citation>
    <scope>NUCLEOTIDE SEQUENCE [LARGE SCALE GENOMIC DNA]</scope>
    <source>
        <strain evidence="10 11">OLIH</strain>
    </source>
</reference>
<name>A0A346E0Y9_9FLAO</name>
<evidence type="ECO:0000256" key="4">
    <source>
        <dbReference type="ARBA" id="ARBA00022980"/>
    </source>
</evidence>
<dbReference type="Proteomes" id="UP000257017">
    <property type="component" value="Chromosome"/>
</dbReference>
<keyword evidence="4 7" id="KW-0689">Ribosomal protein</keyword>